<accession>Q5YPN8</accession>
<evidence type="ECO:0000313" key="2">
    <source>
        <dbReference type="EMBL" id="BAD59853.1"/>
    </source>
</evidence>
<dbReference type="STRING" id="247156.NFA_50010"/>
<protein>
    <submittedName>
        <fullName evidence="2">Putative DNA-binding protein</fullName>
    </submittedName>
</protein>
<evidence type="ECO:0000313" key="3">
    <source>
        <dbReference type="Proteomes" id="UP000006820"/>
    </source>
</evidence>
<feature type="region of interest" description="Disordered" evidence="1">
    <location>
        <begin position="1"/>
        <end position="46"/>
    </location>
</feature>
<dbReference type="KEGG" id="nfa:NFA_50010"/>
<dbReference type="AlphaFoldDB" id="Q5YPN8"/>
<keyword evidence="2" id="KW-0238">DNA-binding</keyword>
<name>Q5YPN8_NOCFA</name>
<dbReference type="GO" id="GO:0003677">
    <property type="term" value="F:DNA binding"/>
    <property type="evidence" value="ECO:0007669"/>
    <property type="project" value="UniProtKB-KW"/>
</dbReference>
<organism evidence="2 3">
    <name type="scientific">Nocardia farcinica (strain IFM 10152)</name>
    <dbReference type="NCBI Taxonomy" id="247156"/>
    <lineage>
        <taxon>Bacteria</taxon>
        <taxon>Bacillati</taxon>
        <taxon>Actinomycetota</taxon>
        <taxon>Actinomycetes</taxon>
        <taxon>Mycobacteriales</taxon>
        <taxon>Nocardiaceae</taxon>
        <taxon>Nocardia</taxon>
    </lineage>
</organism>
<gene>
    <name evidence="2" type="ordered locus">NFA_50010</name>
</gene>
<dbReference type="EMBL" id="AP006618">
    <property type="protein sequence ID" value="BAD59853.1"/>
    <property type="molecule type" value="Genomic_DNA"/>
</dbReference>
<evidence type="ECO:0000256" key="1">
    <source>
        <dbReference type="SAM" id="MobiDB-lite"/>
    </source>
</evidence>
<sequence>MILTTSPSKTSPSKPRPRGSNRGPATAIRPGNHGGEGRPEHVRPRPVEHRTSYMSRVLSIQGGDMHIAATAARTAIAVATLLGVLTGCGTVDIGGSRPGTPTATEPAMDNLLDPCTDIRDEWLIELGQGASTPRADTSSKASSLPSRAGYRWWAASLSDDCPEEPTAFPADGALGFSQLAR</sequence>
<reference evidence="2 3" key="1">
    <citation type="journal article" date="2004" name="Proc. Natl. Acad. Sci. U.S.A.">
        <title>The complete genomic sequence of Nocardia farcinica IFM 10152.</title>
        <authorList>
            <person name="Ishikawa J."/>
            <person name="Yamashita A."/>
            <person name="Mikami Y."/>
            <person name="Hoshino Y."/>
            <person name="Kurita H."/>
            <person name="Hotta K."/>
            <person name="Shiba T."/>
            <person name="Hattori M."/>
        </authorList>
    </citation>
    <scope>NUCLEOTIDE SEQUENCE [LARGE SCALE GENOMIC DNA]</scope>
    <source>
        <strain evidence="2 3">IFM 10152</strain>
    </source>
</reference>
<dbReference type="Proteomes" id="UP000006820">
    <property type="component" value="Chromosome"/>
</dbReference>
<feature type="compositionally biased region" description="Basic and acidic residues" evidence="1">
    <location>
        <begin position="35"/>
        <end position="46"/>
    </location>
</feature>
<dbReference type="HOGENOM" id="CLU_1487578_0_0_11"/>
<keyword evidence="3" id="KW-1185">Reference proteome</keyword>
<feature type="compositionally biased region" description="Low complexity" evidence="1">
    <location>
        <begin position="1"/>
        <end position="13"/>
    </location>
</feature>
<proteinExistence type="predicted"/>